<reference evidence="2 3" key="1">
    <citation type="submission" date="2019-02" db="EMBL/GenBank/DDBJ databases">
        <title>Genomic Encyclopedia of Type Strains, Phase IV (KMG-IV): sequencing the most valuable type-strain genomes for metagenomic binning, comparative biology and taxonomic classification.</title>
        <authorList>
            <person name="Goeker M."/>
        </authorList>
    </citation>
    <scope>NUCLEOTIDE SEQUENCE [LARGE SCALE GENOMIC DNA]</scope>
    <source>
        <strain evidence="2 3">DSM 29486</strain>
    </source>
</reference>
<sequence>MHIMNSTAQNSSDHKEAAMNEKIYKAMSRSGVSNLIIGIILIATGVGCGILAIISGARLLKRRGEITF</sequence>
<gene>
    <name evidence="2" type="ORF">EV209_3267</name>
</gene>
<dbReference type="AlphaFoldDB" id="A0A4Q7NY14"/>
<evidence type="ECO:0000313" key="2">
    <source>
        <dbReference type="EMBL" id="RZS92144.1"/>
    </source>
</evidence>
<dbReference type="EMBL" id="SGXF01000010">
    <property type="protein sequence ID" value="RZS92144.1"/>
    <property type="molecule type" value="Genomic_DNA"/>
</dbReference>
<keyword evidence="1" id="KW-0812">Transmembrane</keyword>
<evidence type="ECO:0000256" key="1">
    <source>
        <dbReference type="SAM" id="Phobius"/>
    </source>
</evidence>
<feature type="transmembrane region" description="Helical" evidence="1">
    <location>
        <begin position="35"/>
        <end position="54"/>
    </location>
</feature>
<keyword evidence="3" id="KW-1185">Reference proteome</keyword>
<organism evidence="2 3">
    <name type="scientific">Cuneatibacter caecimuris</name>
    <dbReference type="NCBI Taxonomy" id="1796618"/>
    <lineage>
        <taxon>Bacteria</taxon>
        <taxon>Bacillati</taxon>
        <taxon>Bacillota</taxon>
        <taxon>Clostridia</taxon>
        <taxon>Lachnospirales</taxon>
        <taxon>Lachnospiraceae</taxon>
        <taxon>Cuneatibacter</taxon>
    </lineage>
</organism>
<comment type="caution">
    <text evidence="2">The sequence shown here is derived from an EMBL/GenBank/DDBJ whole genome shotgun (WGS) entry which is preliminary data.</text>
</comment>
<keyword evidence="1" id="KW-1133">Transmembrane helix</keyword>
<accession>A0A4Q7NY14</accession>
<dbReference type="Proteomes" id="UP000292927">
    <property type="component" value="Unassembled WGS sequence"/>
</dbReference>
<proteinExistence type="predicted"/>
<keyword evidence="1" id="KW-0472">Membrane</keyword>
<protein>
    <submittedName>
        <fullName evidence="2">Uncharacterized protein</fullName>
    </submittedName>
</protein>
<name>A0A4Q7NY14_9FIRM</name>
<evidence type="ECO:0000313" key="3">
    <source>
        <dbReference type="Proteomes" id="UP000292927"/>
    </source>
</evidence>